<dbReference type="EMBL" id="LAZR01001720">
    <property type="protein sequence ID" value="KKN40174.1"/>
    <property type="molecule type" value="Genomic_DNA"/>
</dbReference>
<evidence type="ECO:0000313" key="1">
    <source>
        <dbReference type="EMBL" id="KKN40174.1"/>
    </source>
</evidence>
<protein>
    <submittedName>
        <fullName evidence="1">Uncharacterized protein</fullName>
    </submittedName>
</protein>
<accession>A0A0F9QCB4</accession>
<sequence length="160" mass="17759">MGNTIFVHLDGEELKPLDPYKAGTFISFRLDTVESDSGVRVFLHQDQLRTIAAEITEYLDNPAPPTEPEPEPVPFQVGDVVRYIRDDTGLPKPGALGVVKEATATEILVEFFTPFRHGHKGSCGIVRKDCGRYFYPHYGDNGDGFDDLELMERPTSGPSC</sequence>
<comment type="caution">
    <text evidence="1">The sequence shown here is derived from an EMBL/GenBank/DDBJ whole genome shotgun (WGS) entry which is preliminary data.</text>
</comment>
<reference evidence="1" key="1">
    <citation type="journal article" date="2015" name="Nature">
        <title>Complex archaea that bridge the gap between prokaryotes and eukaryotes.</title>
        <authorList>
            <person name="Spang A."/>
            <person name="Saw J.H."/>
            <person name="Jorgensen S.L."/>
            <person name="Zaremba-Niedzwiedzka K."/>
            <person name="Martijn J."/>
            <person name="Lind A.E."/>
            <person name="van Eijk R."/>
            <person name="Schleper C."/>
            <person name="Guy L."/>
            <person name="Ettema T.J."/>
        </authorList>
    </citation>
    <scope>NUCLEOTIDE SEQUENCE</scope>
</reference>
<dbReference type="AlphaFoldDB" id="A0A0F9QCB4"/>
<organism evidence="1">
    <name type="scientific">marine sediment metagenome</name>
    <dbReference type="NCBI Taxonomy" id="412755"/>
    <lineage>
        <taxon>unclassified sequences</taxon>
        <taxon>metagenomes</taxon>
        <taxon>ecological metagenomes</taxon>
    </lineage>
</organism>
<name>A0A0F9QCB4_9ZZZZ</name>
<proteinExistence type="predicted"/>
<gene>
    <name evidence="1" type="ORF">LCGC14_0736060</name>
</gene>